<proteinExistence type="predicted"/>
<dbReference type="AlphaFoldDB" id="A0A841EHN7"/>
<dbReference type="EMBL" id="JACHKT010000007">
    <property type="protein sequence ID" value="MBB6002675.1"/>
    <property type="molecule type" value="Genomic_DNA"/>
</dbReference>
<protein>
    <submittedName>
        <fullName evidence="2">Cell division septum initiation protein DivIVA</fullName>
    </submittedName>
</protein>
<gene>
    <name evidence="2" type="ORF">HNP25_001327</name>
</gene>
<evidence type="ECO:0000313" key="3">
    <source>
        <dbReference type="Proteomes" id="UP000524404"/>
    </source>
</evidence>
<dbReference type="RefSeq" id="WP_184132168.1">
    <property type="nucleotide sequence ID" value="NZ_JACHKT010000007.1"/>
</dbReference>
<evidence type="ECO:0000256" key="1">
    <source>
        <dbReference type="SAM" id="Coils"/>
    </source>
</evidence>
<reference evidence="2 3" key="1">
    <citation type="submission" date="2020-08" db="EMBL/GenBank/DDBJ databases">
        <title>Functional genomics of gut bacteria from endangered species of beetles.</title>
        <authorList>
            <person name="Carlos-Shanley C."/>
        </authorList>
    </citation>
    <scope>NUCLEOTIDE SEQUENCE [LARGE SCALE GENOMIC DNA]</scope>
    <source>
        <strain evidence="2 3">S00070</strain>
    </source>
</reference>
<evidence type="ECO:0000313" key="2">
    <source>
        <dbReference type="EMBL" id="MBB6002675.1"/>
    </source>
</evidence>
<comment type="caution">
    <text evidence="2">The sequence shown here is derived from an EMBL/GenBank/DDBJ whole genome shotgun (WGS) entry which is preliminary data.</text>
</comment>
<accession>A0A841EHN7</accession>
<keyword evidence="2" id="KW-0131">Cell cycle</keyword>
<name>A0A841EHN7_9BACT</name>
<organism evidence="2 3">
    <name type="scientific">Arcicella rosea</name>
    <dbReference type="NCBI Taxonomy" id="502909"/>
    <lineage>
        <taxon>Bacteria</taxon>
        <taxon>Pseudomonadati</taxon>
        <taxon>Bacteroidota</taxon>
        <taxon>Cytophagia</taxon>
        <taxon>Cytophagales</taxon>
        <taxon>Flectobacillaceae</taxon>
        <taxon>Arcicella</taxon>
    </lineage>
</organism>
<dbReference type="Proteomes" id="UP000524404">
    <property type="component" value="Unassembled WGS sequence"/>
</dbReference>
<keyword evidence="2" id="KW-0132">Cell division</keyword>
<keyword evidence="3" id="KW-1185">Reference proteome</keyword>
<keyword evidence="1" id="KW-0175">Coiled coil</keyword>
<feature type="coiled-coil region" evidence="1">
    <location>
        <begin position="37"/>
        <end position="168"/>
    </location>
</feature>
<sequence>MTLFHLQDVNAQNTELKTKIEALSKFEKILDVEAEAQKIMENTIHESQNILDEANQKSIEATNRAERIIDLAKIEANNINQEAKVTLSEAKNKATEIKKEAELNAESIKTQAQNLLLKVNSEYNQTIANARVEANRISNGALAAMEKAKELENTIKALKNIIEGYGDSYIIPTFGLLDELALAWRCVFPRLA</sequence>
<dbReference type="GO" id="GO:0051301">
    <property type="term" value="P:cell division"/>
    <property type="evidence" value="ECO:0007669"/>
    <property type="project" value="UniProtKB-KW"/>
</dbReference>